<name>A0A0V0T783_9BILA</name>
<evidence type="ECO:0000313" key="1">
    <source>
        <dbReference type="EMBL" id="KRX34860.1"/>
    </source>
</evidence>
<sequence>MKCCSINGAMRNEDAKARCYIQLMMLSIERNQVAYPTYVSRCLTLRAQCLSFMQIGDIKVMHHTNVSITGAIRRNLQRTTISCKHSIAHGEKTSCNDLFHLIIITKMKQSILAEMKMKNE</sequence>
<comment type="caution">
    <text evidence="1">The sequence shown here is derived from an EMBL/GenBank/DDBJ whole genome shotgun (WGS) entry which is preliminary data.</text>
</comment>
<proteinExistence type="predicted"/>
<dbReference type="AlphaFoldDB" id="A0A0V0T783"/>
<dbReference type="Proteomes" id="UP000055048">
    <property type="component" value="Unassembled WGS sequence"/>
</dbReference>
<keyword evidence="2" id="KW-1185">Reference proteome</keyword>
<evidence type="ECO:0000313" key="2">
    <source>
        <dbReference type="Proteomes" id="UP000055048"/>
    </source>
</evidence>
<dbReference type="EMBL" id="JYDJ01000505">
    <property type="protein sequence ID" value="KRX34860.1"/>
    <property type="molecule type" value="Genomic_DNA"/>
</dbReference>
<organism evidence="1 2">
    <name type="scientific">Trichinella murrelli</name>
    <dbReference type="NCBI Taxonomy" id="144512"/>
    <lineage>
        <taxon>Eukaryota</taxon>
        <taxon>Metazoa</taxon>
        <taxon>Ecdysozoa</taxon>
        <taxon>Nematoda</taxon>
        <taxon>Enoplea</taxon>
        <taxon>Dorylaimia</taxon>
        <taxon>Trichinellida</taxon>
        <taxon>Trichinellidae</taxon>
        <taxon>Trichinella</taxon>
    </lineage>
</organism>
<protein>
    <submittedName>
        <fullName evidence="1">Uncharacterized protein</fullName>
    </submittedName>
</protein>
<accession>A0A0V0T783</accession>
<gene>
    <name evidence="1" type="ORF">T05_8125</name>
</gene>
<reference evidence="1 2" key="1">
    <citation type="submission" date="2015-01" db="EMBL/GenBank/DDBJ databases">
        <title>Evolution of Trichinella species and genotypes.</title>
        <authorList>
            <person name="Korhonen P.K."/>
            <person name="Edoardo P."/>
            <person name="Giuseppe L.R."/>
            <person name="Gasser R.B."/>
        </authorList>
    </citation>
    <scope>NUCLEOTIDE SEQUENCE [LARGE SCALE GENOMIC DNA]</scope>
    <source>
        <strain evidence="1">ISS417</strain>
    </source>
</reference>